<dbReference type="GO" id="GO:0031514">
    <property type="term" value="C:motile cilium"/>
    <property type="evidence" value="ECO:0007669"/>
    <property type="project" value="InterPro"/>
</dbReference>
<organism evidence="1 2">
    <name type="scientific">Leishmania panamensis</name>
    <dbReference type="NCBI Taxonomy" id="5679"/>
    <lineage>
        <taxon>Eukaryota</taxon>
        <taxon>Discoba</taxon>
        <taxon>Euglenozoa</taxon>
        <taxon>Kinetoplastea</taxon>
        <taxon>Metakinetoplastina</taxon>
        <taxon>Trypanosomatida</taxon>
        <taxon>Trypanosomatidae</taxon>
        <taxon>Leishmaniinae</taxon>
        <taxon>Leishmania</taxon>
        <taxon>Leishmania guyanensis species complex</taxon>
    </lineage>
</organism>
<reference evidence="1 2" key="1">
    <citation type="journal article" date="2015" name="Sci. Rep.">
        <title>The genome of Leishmania panamensis: insights into genomics of the L. (Viannia) subgenus.</title>
        <authorList>
            <person name="Llanes A."/>
            <person name="Restrepo C.M."/>
            <person name="Vecchio G.D."/>
            <person name="Anguizola F.J."/>
            <person name="Lleonart R."/>
        </authorList>
    </citation>
    <scope>NUCLEOTIDE SEQUENCE [LARGE SCALE GENOMIC DNA]</scope>
    <source>
        <strain evidence="1 2">MHOM/PA/94/PSC-1</strain>
    </source>
</reference>
<dbReference type="VEuPathDB" id="TriTrypDB:LPMP_091330"/>
<dbReference type="eggNOG" id="ENOG502QUYU">
    <property type="taxonomic scope" value="Eukaryota"/>
</dbReference>
<dbReference type="GO" id="GO:0005516">
    <property type="term" value="F:calmodulin binding"/>
    <property type="evidence" value="ECO:0007669"/>
    <property type="project" value="InterPro"/>
</dbReference>
<sequence length="605" mass="67738">MNSYAIIPPVYPSRDAQDIENHRAVAAVAEFAENGLSIADNFFAYTDGRLPSLMVNGEAILAAFEKLCERYRHERPAGWNEALFMKECGQRVNPEKIAEVCMRPALDANSFASALHHLTDKDLPRGRYLLMKDSMNAIKPHVPTNAVVDLPEALAALHEIQHVDATEAIKDELSGMDEQRRKCATQVQEAQAVYDAALSHGDVIEVERAHRYLIAARYEYLVCYAKRLHFLSSTEEDDEVVHFADRLQKLREDAKDAVKVFSDDKDALKSALQTDLVNCDNARAHEAASHDAAQAAFKEQRKKMDASLKLIVERKAQLVHELLQKAVELREVMEQQRTMTQDVVEAVKAEAERVTAHEEFVTIGNQHVQRLRRCLEYCDGCEPVTRAMEEYVKEMVTKLPEESAGNALNAIIDHESDEFLNVYRAFVFVCGELTVKKTHRLDTLERQARLAQHNRDSAMDSLDPNYKHYREELAEVLAQAQAVEGVINALHATQDAGEQVFESVEDLVLSSHERTEKPFVHPLQELGHESIAARTRFVNRSMKYVEGEEQEVFQKKARIAEAKALVEQEQEALERGVNAAAIAAPVAAPSSAAGDAVAAPAQIEA</sequence>
<dbReference type="OrthoDB" id="271677at2759"/>
<dbReference type="InterPro" id="IPR053120">
    <property type="entry name" value="PFR_Component"/>
</dbReference>
<evidence type="ECO:0000313" key="1">
    <source>
        <dbReference type="EMBL" id="AIN96047.1"/>
    </source>
</evidence>
<dbReference type="AlphaFoldDB" id="A0A088RJ82"/>
<gene>
    <name evidence="1" type="ORF">LPMP_091330</name>
</gene>
<dbReference type="EMBL" id="CP009378">
    <property type="protein sequence ID" value="AIN96047.1"/>
    <property type="molecule type" value="Genomic_DNA"/>
</dbReference>
<dbReference type="GeneID" id="22572703"/>
<evidence type="ECO:0000313" key="2">
    <source>
        <dbReference type="Proteomes" id="UP000063063"/>
    </source>
</evidence>
<dbReference type="VEuPathDB" id="TriTrypDB:LPAL13_090018700"/>
<dbReference type="Proteomes" id="UP000063063">
    <property type="component" value="Chromosome 9"/>
</dbReference>
<name>A0A088RJ82_LEIPA</name>
<dbReference type="KEGG" id="lpan:LPMP_091330"/>
<dbReference type="RefSeq" id="XP_010704369.1">
    <property type="nucleotide sequence ID" value="XM_010706067.1"/>
</dbReference>
<proteinExistence type="predicted"/>
<protein>
    <submittedName>
        <fullName evidence="1">Paraflagellar rod component, putative</fullName>
    </submittedName>
</protein>
<accession>A0A088RJ82</accession>
<dbReference type="PANTHER" id="PTHR34732">
    <property type="entry name" value="69 KDA PARAFLAGELLAR ROD PROTEIN-RELATED"/>
    <property type="match status" value="1"/>
</dbReference>
<keyword evidence="2" id="KW-1185">Reference proteome</keyword>
<dbReference type="InterPro" id="IPR007824">
    <property type="entry name" value="Flagellar_rod"/>
</dbReference>
<dbReference type="Pfam" id="PF05149">
    <property type="entry name" value="Flagellar_rod"/>
    <property type="match status" value="1"/>
</dbReference>
<dbReference type="PANTHER" id="PTHR34732:SF4">
    <property type="entry name" value="ROD COMPONENT, PUTATIVE-RELATED"/>
    <property type="match status" value="1"/>
</dbReference>